<evidence type="ECO:0000313" key="8">
    <source>
        <dbReference type="Proteomes" id="UP000054279"/>
    </source>
</evidence>
<dbReference type="OrthoDB" id="2186770at2759"/>
<feature type="compositionally biased region" description="Basic and acidic residues" evidence="5">
    <location>
        <begin position="1"/>
        <end position="11"/>
    </location>
</feature>
<dbReference type="GO" id="GO:0032210">
    <property type="term" value="P:regulation of telomere maintenance via telomerase"/>
    <property type="evidence" value="ECO:0007669"/>
    <property type="project" value="TreeGrafter"/>
</dbReference>
<evidence type="ECO:0000256" key="1">
    <source>
        <dbReference type="ARBA" id="ARBA00004574"/>
    </source>
</evidence>
<dbReference type="PANTHER" id="PTHR14513:SF0">
    <property type="entry name" value="PROTECTION OF TELOMERES PROTEIN 1"/>
    <property type="match status" value="1"/>
</dbReference>
<feature type="compositionally biased region" description="Basic and acidic residues" evidence="5">
    <location>
        <begin position="305"/>
        <end position="323"/>
    </location>
</feature>
<dbReference type="InterPro" id="IPR011564">
    <property type="entry name" value="Telomer_end-bd_POT1/Cdc13"/>
</dbReference>
<sequence>MKRAFETREDVNAPNKRQHTEHKPEEDQLRSYFEGGQASVDSLKHLDQLPANSFIEGECAMTWPSGSDVKYKKVELRIGNAKVMVHIGGSGFRQLQIQQRHRYRISLHGGKIAINTNSGSGPAFKLTFENGAVLHNQTSEVMMDTLCVADWYSTPAPQSSPVGDKSLNPIAIQEDIRTSPTPSQPPPSDAFGPVISNTQSMDRREAVAPIQRSPANTMTPRQVDLLTKSTPPVPAKELLPRPALVDLHPRRNNSDSSTTERSNGKPQKEHRMRKRETRHPKDSSSSRAAEAPNIPKGKSMAKKQKYGEARRKAKEAARNQPKRDPALDLVAGFTIPDGDHYCSVEELHDGMVGHLMGIVSEVGPGKTTKNGDFCKSFVVVDPSKYPQGLKIMVFTSRKDLDCLPSTKVGQGLLLRSIFMQTWQGNPQGVGRRDNFRWCGFDPAKGTYFHSMPEKVPSGATLAQPATPSKLFFKPSVAELDYFVKISDWWRAIKEVEEKDREANRLAMEPLKAFISPRMRDAAISQLKVGQFSDCVVERK</sequence>
<dbReference type="GO" id="GO:0000783">
    <property type="term" value="C:nuclear telomere cap complex"/>
    <property type="evidence" value="ECO:0007669"/>
    <property type="project" value="TreeGrafter"/>
</dbReference>
<dbReference type="HOGENOM" id="CLU_037783_0_0_1"/>
<evidence type="ECO:0000259" key="6">
    <source>
        <dbReference type="Pfam" id="PF02765"/>
    </source>
</evidence>
<proteinExistence type="predicted"/>
<keyword evidence="2" id="KW-0158">Chromosome</keyword>
<dbReference type="PANTHER" id="PTHR14513">
    <property type="entry name" value="PROTECTION OF TELOMERES 1"/>
    <property type="match status" value="1"/>
</dbReference>
<dbReference type="Pfam" id="PF02765">
    <property type="entry name" value="POT1"/>
    <property type="match status" value="1"/>
</dbReference>
<name>A0A0C9TES9_SPHS4</name>
<organism evidence="7 8">
    <name type="scientific">Sphaerobolus stellatus (strain SS14)</name>
    <dbReference type="NCBI Taxonomy" id="990650"/>
    <lineage>
        <taxon>Eukaryota</taxon>
        <taxon>Fungi</taxon>
        <taxon>Dikarya</taxon>
        <taxon>Basidiomycota</taxon>
        <taxon>Agaricomycotina</taxon>
        <taxon>Agaricomycetes</taxon>
        <taxon>Phallomycetidae</taxon>
        <taxon>Geastrales</taxon>
        <taxon>Sphaerobolaceae</taxon>
        <taxon>Sphaerobolus</taxon>
    </lineage>
</organism>
<evidence type="ECO:0000313" key="7">
    <source>
        <dbReference type="EMBL" id="KIJ27823.1"/>
    </source>
</evidence>
<dbReference type="InterPro" id="IPR028389">
    <property type="entry name" value="POT1"/>
</dbReference>
<gene>
    <name evidence="7" type="ORF">M422DRAFT_54853</name>
</gene>
<protein>
    <recommendedName>
        <fullName evidence="6">Telomeric single stranded DNA binding POT1/Cdc13 domain-containing protein</fullName>
    </recommendedName>
</protein>
<keyword evidence="4" id="KW-0238">DNA-binding</keyword>
<reference evidence="7 8" key="1">
    <citation type="submission" date="2014-06" db="EMBL/GenBank/DDBJ databases">
        <title>Evolutionary Origins and Diversification of the Mycorrhizal Mutualists.</title>
        <authorList>
            <consortium name="DOE Joint Genome Institute"/>
            <consortium name="Mycorrhizal Genomics Consortium"/>
            <person name="Kohler A."/>
            <person name="Kuo A."/>
            <person name="Nagy L.G."/>
            <person name="Floudas D."/>
            <person name="Copeland A."/>
            <person name="Barry K.W."/>
            <person name="Cichocki N."/>
            <person name="Veneault-Fourrey C."/>
            <person name="LaButti K."/>
            <person name="Lindquist E.A."/>
            <person name="Lipzen A."/>
            <person name="Lundell T."/>
            <person name="Morin E."/>
            <person name="Murat C."/>
            <person name="Riley R."/>
            <person name="Ohm R."/>
            <person name="Sun H."/>
            <person name="Tunlid A."/>
            <person name="Henrissat B."/>
            <person name="Grigoriev I.V."/>
            <person name="Hibbett D.S."/>
            <person name="Martin F."/>
        </authorList>
    </citation>
    <scope>NUCLEOTIDE SEQUENCE [LARGE SCALE GENOMIC DNA]</scope>
    <source>
        <strain evidence="7 8">SS14</strain>
    </source>
</reference>
<keyword evidence="8" id="KW-1185">Reference proteome</keyword>
<dbReference type="Gene3D" id="2.40.50.140">
    <property type="entry name" value="Nucleic acid-binding proteins"/>
    <property type="match status" value="1"/>
</dbReference>
<feature type="domain" description="Telomeric single stranded DNA binding POT1/Cdc13" evidence="6">
    <location>
        <begin position="341"/>
        <end position="449"/>
    </location>
</feature>
<dbReference type="GO" id="GO:0010521">
    <property type="term" value="F:telomerase inhibitor activity"/>
    <property type="evidence" value="ECO:0007669"/>
    <property type="project" value="TreeGrafter"/>
</dbReference>
<dbReference type="GO" id="GO:0016233">
    <property type="term" value="P:telomere capping"/>
    <property type="evidence" value="ECO:0007669"/>
    <property type="project" value="TreeGrafter"/>
</dbReference>
<comment type="subcellular location">
    <subcellularLocation>
        <location evidence="1">Chromosome</location>
        <location evidence="1">Telomere</location>
    </subcellularLocation>
</comment>
<feature type="region of interest" description="Disordered" evidence="5">
    <location>
        <begin position="1"/>
        <end position="29"/>
    </location>
</feature>
<keyword evidence="3" id="KW-0779">Telomere</keyword>
<dbReference type="InterPro" id="IPR012340">
    <property type="entry name" value="NA-bd_OB-fold"/>
</dbReference>
<dbReference type="GO" id="GO:0098505">
    <property type="term" value="F:G-rich strand telomeric DNA binding"/>
    <property type="evidence" value="ECO:0007669"/>
    <property type="project" value="TreeGrafter"/>
</dbReference>
<evidence type="ECO:0000256" key="3">
    <source>
        <dbReference type="ARBA" id="ARBA00022895"/>
    </source>
</evidence>
<evidence type="ECO:0000256" key="5">
    <source>
        <dbReference type="SAM" id="MobiDB-lite"/>
    </source>
</evidence>
<dbReference type="SUPFAM" id="SSF50249">
    <property type="entry name" value="Nucleic acid-binding proteins"/>
    <property type="match status" value="1"/>
</dbReference>
<dbReference type="AlphaFoldDB" id="A0A0C9TES9"/>
<feature type="region of interest" description="Disordered" evidence="5">
    <location>
        <begin position="176"/>
        <end position="323"/>
    </location>
</feature>
<evidence type="ECO:0000256" key="2">
    <source>
        <dbReference type="ARBA" id="ARBA00022454"/>
    </source>
</evidence>
<dbReference type="EMBL" id="KN837322">
    <property type="protein sequence ID" value="KIJ27823.1"/>
    <property type="molecule type" value="Genomic_DNA"/>
</dbReference>
<dbReference type="Proteomes" id="UP000054279">
    <property type="component" value="Unassembled WGS sequence"/>
</dbReference>
<accession>A0A0C9TES9</accession>
<evidence type="ECO:0000256" key="4">
    <source>
        <dbReference type="ARBA" id="ARBA00023125"/>
    </source>
</evidence>